<dbReference type="InterPro" id="IPR044520">
    <property type="entry name" value="ARF_GAP_AGD5/15"/>
</dbReference>
<dbReference type="SUPFAM" id="SSF46934">
    <property type="entry name" value="UBA-like"/>
    <property type="match status" value="2"/>
</dbReference>
<evidence type="ECO:0000256" key="4">
    <source>
        <dbReference type="ARBA" id="ARBA00022833"/>
    </source>
</evidence>
<dbReference type="Pfam" id="PF01412">
    <property type="entry name" value="ArfGap"/>
    <property type="match status" value="1"/>
</dbReference>
<evidence type="ECO:0000259" key="7">
    <source>
        <dbReference type="PROSITE" id="PS50030"/>
    </source>
</evidence>
<evidence type="ECO:0000256" key="5">
    <source>
        <dbReference type="PROSITE-ProRule" id="PRU00288"/>
    </source>
</evidence>
<protein>
    <submittedName>
        <fullName evidence="9">7220_t:CDS:1</fullName>
    </submittedName>
</protein>
<feature type="region of interest" description="Disordered" evidence="6">
    <location>
        <begin position="201"/>
        <end position="222"/>
    </location>
</feature>
<dbReference type="PRINTS" id="PR00405">
    <property type="entry name" value="REVINTRACTNG"/>
</dbReference>
<dbReference type="AlphaFoldDB" id="A0A9N9FJ04"/>
<dbReference type="InterPro" id="IPR001164">
    <property type="entry name" value="ArfGAP_dom"/>
</dbReference>
<sequence>MDRAKKVVNEKHESILLELSKQPGNDTCADCGAKGPRWASYNLGIFLCIRCCGFHRKMGTHISKVKSITLDSWTPEQIESMRQWGNLKANAKWDPHPELHPISITASDSEIERYIRNKYERMAFRDNKGSQSKNPVSSTSSKRSTNYSTKNVDQGSYDLALRQLKDMGFTDMTRNREVLVTTNGNLSSAIEILCRLPGGNSKPVSSNSNISSASNAPPKSDDEKLAHLKKLGFHDDAKNREILRRTGGNVEVAVTLLTENRSSTSQNASNLTLNIPLQMQSQQTISAAPSSQNPGSQQLSSQQSSNIWGEFSQGSVNVQQQQQKAKLDKDAIMSLYNTPKPSVYSNLNQTSQFGTPGVGIMQNQTGQFGMMQQQNQTGQFGMMQQQNPTGQFGMMQQQNPTGQFGMMQQQNKEGQFGMMQQQNQAGQLGFPVQTNDFGLNSAGTLNNNNMIPYGNVNQQTTPSNMAYAGVPVNNSNSFGTGDLNNGYGGLGNLNSGASGLVKNPATNYGFGGTPGFTTSNSTNTNAINTMGTLNRQNSIPFTNTQPAFGLVANNNQTSFGSLTPSYSTVTPNGGMNQQQTSLALYNIQHTGGYPNGQQNHGFQKNSLL</sequence>
<feature type="domain" description="UBA" evidence="7">
    <location>
        <begin position="219"/>
        <end position="260"/>
    </location>
</feature>
<dbReference type="GO" id="GO:0008270">
    <property type="term" value="F:zinc ion binding"/>
    <property type="evidence" value="ECO:0007669"/>
    <property type="project" value="UniProtKB-KW"/>
</dbReference>
<dbReference type="PROSITE" id="PS50115">
    <property type="entry name" value="ARFGAP"/>
    <property type="match status" value="1"/>
</dbReference>
<dbReference type="SUPFAM" id="SSF57863">
    <property type="entry name" value="ArfGap/RecO-like zinc finger"/>
    <property type="match status" value="1"/>
</dbReference>
<feature type="region of interest" description="Disordered" evidence="6">
    <location>
        <begin position="282"/>
        <end position="304"/>
    </location>
</feature>
<feature type="domain" description="UBA" evidence="7">
    <location>
        <begin position="151"/>
        <end position="196"/>
    </location>
</feature>
<feature type="compositionally biased region" description="Low complexity" evidence="6">
    <location>
        <begin position="130"/>
        <end position="151"/>
    </location>
</feature>
<comment type="caution">
    <text evidence="9">The sequence shown here is derived from an EMBL/GenBank/DDBJ whole genome shotgun (WGS) entry which is preliminary data.</text>
</comment>
<dbReference type="InterPro" id="IPR009060">
    <property type="entry name" value="UBA-like_sf"/>
</dbReference>
<dbReference type="Gene3D" id="1.10.220.150">
    <property type="entry name" value="Arf GTPase activating protein"/>
    <property type="match status" value="1"/>
</dbReference>
<dbReference type="InterPro" id="IPR015940">
    <property type="entry name" value="UBA"/>
</dbReference>
<dbReference type="PANTHER" id="PTHR46419">
    <property type="entry name" value="ADP-RIBOSYLATION FACTOR GTPASE-ACTIVATING PROTEIN AGD5"/>
    <property type="match status" value="1"/>
</dbReference>
<keyword evidence="1" id="KW-0343">GTPase activation</keyword>
<dbReference type="Proteomes" id="UP000789342">
    <property type="component" value="Unassembled WGS sequence"/>
</dbReference>
<evidence type="ECO:0000313" key="10">
    <source>
        <dbReference type="Proteomes" id="UP000789342"/>
    </source>
</evidence>
<feature type="compositionally biased region" description="Low complexity" evidence="6">
    <location>
        <begin position="201"/>
        <end position="218"/>
    </location>
</feature>
<dbReference type="SMART" id="SM00165">
    <property type="entry name" value="UBA"/>
    <property type="match status" value="2"/>
</dbReference>
<dbReference type="Gene3D" id="1.10.8.10">
    <property type="entry name" value="DNA helicase RuvA subunit, C-terminal domain"/>
    <property type="match status" value="2"/>
</dbReference>
<dbReference type="GO" id="GO:0005096">
    <property type="term" value="F:GTPase activator activity"/>
    <property type="evidence" value="ECO:0007669"/>
    <property type="project" value="UniProtKB-KW"/>
</dbReference>
<keyword evidence="10" id="KW-1185">Reference proteome</keyword>
<name>A0A9N9FJ04_9GLOM</name>
<organism evidence="9 10">
    <name type="scientific">Acaulospora morrowiae</name>
    <dbReference type="NCBI Taxonomy" id="94023"/>
    <lineage>
        <taxon>Eukaryota</taxon>
        <taxon>Fungi</taxon>
        <taxon>Fungi incertae sedis</taxon>
        <taxon>Mucoromycota</taxon>
        <taxon>Glomeromycotina</taxon>
        <taxon>Glomeromycetes</taxon>
        <taxon>Diversisporales</taxon>
        <taxon>Acaulosporaceae</taxon>
        <taxon>Acaulospora</taxon>
    </lineage>
</organism>
<gene>
    <name evidence="9" type="ORF">AMORRO_LOCUS5079</name>
</gene>
<proteinExistence type="predicted"/>
<dbReference type="InterPro" id="IPR037278">
    <property type="entry name" value="ARFGAP/RecO"/>
</dbReference>
<dbReference type="CDD" id="cd08204">
    <property type="entry name" value="ArfGap"/>
    <property type="match status" value="1"/>
</dbReference>
<dbReference type="EMBL" id="CAJVPV010002959">
    <property type="protein sequence ID" value="CAG8539979.1"/>
    <property type="molecule type" value="Genomic_DNA"/>
</dbReference>
<evidence type="ECO:0000256" key="6">
    <source>
        <dbReference type="SAM" id="MobiDB-lite"/>
    </source>
</evidence>
<reference evidence="9" key="1">
    <citation type="submission" date="2021-06" db="EMBL/GenBank/DDBJ databases">
        <authorList>
            <person name="Kallberg Y."/>
            <person name="Tangrot J."/>
            <person name="Rosling A."/>
        </authorList>
    </citation>
    <scope>NUCLEOTIDE SEQUENCE</scope>
    <source>
        <strain evidence="9">CL551</strain>
    </source>
</reference>
<evidence type="ECO:0000256" key="3">
    <source>
        <dbReference type="ARBA" id="ARBA00022771"/>
    </source>
</evidence>
<feature type="domain" description="Arf-GAP" evidence="8">
    <location>
        <begin position="13"/>
        <end position="132"/>
    </location>
</feature>
<keyword evidence="2" id="KW-0479">Metal-binding</keyword>
<dbReference type="PROSITE" id="PS50030">
    <property type="entry name" value="UBA"/>
    <property type="match status" value="2"/>
</dbReference>
<dbReference type="InterPro" id="IPR038508">
    <property type="entry name" value="ArfGAP_dom_sf"/>
</dbReference>
<dbReference type="SMART" id="SM00105">
    <property type="entry name" value="ArfGap"/>
    <property type="match status" value="1"/>
</dbReference>
<accession>A0A9N9FJ04</accession>
<dbReference type="FunFam" id="1.10.220.150:FF:000009">
    <property type="entry name" value="stromal membrane-associated protein 1 isoform X1"/>
    <property type="match status" value="1"/>
</dbReference>
<evidence type="ECO:0000313" key="9">
    <source>
        <dbReference type="EMBL" id="CAG8539979.1"/>
    </source>
</evidence>
<evidence type="ECO:0000256" key="1">
    <source>
        <dbReference type="ARBA" id="ARBA00022468"/>
    </source>
</evidence>
<keyword evidence="3 5" id="KW-0863">Zinc-finger</keyword>
<evidence type="ECO:0000256" key="2">
    <source>
        <dbReference type="ARBA" id="ARBA00022723"/>
    </source>
</evidence>
<feature type="region of interest" description="Disordered" evidence="6">
    <location>
        <begin position="125"/>
        <end position="151"/>
    </location>
</feature>
<dbReference type="OrthoDB" id="10266696at2759"/>
<dbReference type="PANTHER" id="PTHR46419:SF2">
    <property type="entry name" value="ADP-RIBOSYLATION FACTOR GTPASE-ACTIVATING PROTEIN AGD5"/>
    <property type="match status" value="1"/>
</dbReference>
<feature type="compositionally biased region" description="Low complexity" evidence="6">
    <location>
        <begin position="290"/>
        <end position="304"/>
    </location>
</feature>
<evidence type="ECO:0000259" key="8">
    <source>
        <dbReference type="PROSITE" id="PS50115"/>
    </source>
</evidence>
<keyword evidence="4" id="KW-0862">Zinc</keyword>